<evidence type="ECO:0000313" key="10">
    <source>
        <dbReference type="Proteomes" id="UP001642484"/>
    </source>
</evidence>
<evidence type="ECO:0000259" key="8">
    <source>
        <dbReference type="PROSITE" id="PS50056"/>
    </source>
</evidence>
<evidence type="ECO:0000256" key="5">
    <source>
        <dbReference type="ARBA" id="ARBA00022840"/>
    </source>
</evidence>
<keyword evidence="5" id="KW-0067">ATP-binding</keyword>
<dbReference type="SUPFAM" id="SSF56112">
    <property type="entry name" value="Protein kinase-like (PK-like)"/>
    <property type="match status" value="1"/>
</dbReference>
<keyword evidence="1" id="KW-0723">Serine/threonine-protein kinase</keyword>
<dbReference type="SMART" id="SM00195">
    <property type="entry name" value="DSPc"/>
    <property type="match status" value="1"/>
</dbReference>
<feature type="domain" description="Tyrosine-protein phosphatase" evidence="7">
    <location>
        <begin position="117"/>
        <end position="271"/>
    </location>
</feature>
<dbReference type="Gene3D" id="1.10.510.10">
    <property type="entry name" value="Transferase(Phosphotransferase) domain 1"/>
    <property type="match status" value="1"/>
</dbReference>
<dbReference type="SMART" id="SM00220">
    <property type="entry name" value="S_TKc"/>
    <property type="match status" value="1"/>
</dbReference>
<dbReference type="PROSITE" id="PS50011">
    <property type="entry name" value="PROTEIN_KINASE_DOM"/>
    <property type="match status" value="1"/>
</dbReference>
<dbReference type="InterPro" id="IPR000719">
    <property type="entry name" value="Prot_kinase_dom"/>
</dbReference>
<reference evidence="9 10" key="1">
    <citation type="submission" date="2024-02" db="EMBL/GenBank/DDBJ databases">
        <authorList>
            <person name="Chen Y."/>
            <person name="Shah S."/>
            <person name="Dougan E. K."/>
            <person name="Thang M."/>
            <person name="Chan C."/>
        </authorList>
    </citation>
    <scope>NUCLEOTIDE SEQUENCE [LARGE SCALE GENOMIC DNA]</scope>
</reference>
<evidence type="ECO:0000256" key="4">
    <source>
        <dbReference type="ARBA" id="ARBA00022777"/>
    </source>
</evidence>
<dbReference type="EMBL" id="CAXAMN010023906">
    <property type="protein sequence ID" value="CAK9082072.1"/>
    <property type="molecule type" value="Genomic_DNA"/>
</dbReference>
<dbReference type="Proteomes" id="UP001642484">
    <property type="component" value="Unassembled WGS sequence"/>
</dbReference>
<name>A0ABP0Q2A9_9DINO</name>
<organism evidence="9 10">
    <name type="scientific">Durusdinium trenchii</name>
    <dbReference type="NCBI Taxonomy" id="1381693"/>
    <lineage>
        <taxon>Eukaryota</taxon>
        <taxon>Sar</taxon>
        <taxon>Alveolata</taxon>
        <taxon>Dinophyceae</taxon>
        <taxon>Suessiales</taxon>
        <taxon>Symbiodiniaceae</taxon>
        <taxon>Durusdinium</taxon>
    </lineage>
</organism>
<feature type="domain" description="Protein kinase" evidence="6">
    <location>
        <begin position="369"/>
        <end position="646"/>
    </location>
</feature>
<evidence type="ECO:0000259" key="6">
    <source>
        <dbReference type="PROSITE" id="PS50011"/>
    </source>
</evidence>
<keyword evidence="4" id="KW-0418">Kinase</keyword>
<keyword evidence="2" id="KW-0808">Transferase</keyword>
<dbReference type="InterPro" id="IPR029021">
    <property type="entry name" value="Prot-tyrosine_phosphatase-like"/>
</dbReference>
<evidence type="ECO:0000256" key="2">
    <source>
        <dbReference type="ARBA" id="ARBA00022679"/>
    </source>
</evidence>
<dbReference type="PROSITE" id="PS50056">
    <property type="entry name" value="TYR_PHOSPHATASE_2"/>
    <property type="match status" value="1"/>
</dbReference>
<dbReference type="SUPFAM" id="SSF52799">
    <property type="entry name" value="(Phosphotyrosine protein) phosphatases II"/>
    <property type="match status" value="1"/>
</dbReference>
<dbReference type="PROSITE" id="PS50054">
    <property type="entry name" value="TYR_PHOSPHATASE_DUAL"/>
    <property type="match status" value="1"/>
</dbReference>
<evidence type="ECO:0000313" key="9">
    <source>
        <dbReference type="EMBL" id="CAK9082072.1"/>
    </source>
</evidence>
<keyword evidence="3" id="KW-0547">Nucleotide-binding</keyword>
<dbReference type="Pfam" id="PF00782">
    <property type="entry name" value="DSPc"/>
    <property type="match status" value="1"/>
</dbReference>
<feature type="domain" description="Tyrosine specific protein phosphatases" evidence="8">
    <location>
        <begin position="185"/>
        <end position="249"/>
    </location>
</feature>
<dbReference type="InterPro" id="IPR020422">
    <property type="entry name" value="TYR_PHOSPHATASE_DUAL_dom"/>
</dbReference>
<dbReference type="PANTHER" id="PTHR24349">
    <property type="entry name" value="SERINE/THREONINE-PROTEIN KINASE"/>
    <property type="match status" value="1"/>
</dbReference>
<dbReference type="Pfam" id="PF00069">
    <property type="entry name" value="Pkinase"/>
    <property type="match status" value="1"/>
</dbReference>
<dbReference type="InterPro" id="IPR050205">
    <property type="entry name" value="CDPK_Ser/Thr_kinases"/>
</dbReference>
<accession>A0ABP0Q2A9</accession>
<dbReference type="InterPro" id="IPR000387">
    <property type="entry name" value="Tyr_Pase_dom"/>
</dbReference>
<evidence type="ECO:0000256" key="3">
    <source>
        <dbReference type="ARBA" id="ARBA00022741"/>
    </source>
</evidence>
<comment type="caution">
    <text evidence="9">The sequence shown here is derived from an EMBL/GenBank/DDBJ whole genome shotgun (WGS) entry which is preliminary data.</text>
</comment>
<dbReference type="CDD" id="cd14498">
    <property type="entry name" value="DSP"/>
    <property type="match status" value="1"/>
</dbReference>
<gene>
    <name evidence="9" type="ORF">CCMP2556_LOCUS40104</name>
</gene>
<evidence type="ECO:0000256" key="1">
    <source>
        <dbReference type="ARBA" id="ARBA00022527"/>
    </source>
</evidence>
<dbReference type="InterPro" id="IPR000340">
    <property type="entry name" value="Dual-sp_phosphatase_cat-dom"/>
</dbReference>
<sequence length="828" mass="93133">MGSFLVYPFSLLPCLPFWPKGGAAIHEEHSSSSSRPKLVTRGKQARCLGPAAACNSCARRTEELAKSTGDRLLCRACVRTEDERKLQPLTLEEQNALDQVSSVLDTVPWSFWKPGEQPARILDGLFLGDLADATDLELLERRGIGAVLNLIGWWELQALLPEGTDLASHFRQYDVEYHEADSEDRLFFDIVEMSWPSCERFLEKCFSEKRKVLVNCQAGHNRSACMVICWLMREGFSLLEALEHVQGLRGTVLSNHGFRLQLVRLALQQNRLGDLPARARHLLIEKSISGEYSDYLGKIINRKRLSWKYGHNSKDWSGEKMSLQRRTIDASIISEEVNGLVSQRKLSLELVACLTHWNKSFLCDYEYTADPPHVIGHGFSGDVVLCRRLHADFGAPQNSLRCVKRFKLKAMKADHLEKLKNEAIIYLSLEHPHIARLFDVYENSEELSLVMQYCSGGTLQDALHDCSFAECDFKQAAVQMLRVLSYIHRAGIVHRDIKPRNWVYEAERKILKLIDFGFSAKRLMLGEGVAMPDLTGCLGTLGYLAPEVVTLCASEEAYNEKCDIWSLGIVFLEMLSGVCIFQRDKGDCDGYTEEVILREIREVTEQDIQGHLQLVPEGAQDFLRRLLVKDPSARCSAEQALQDQYLIEGRAHFRQQPDALAVGEVLLRFRAYGSSSATTRASMLAMARAPTRLPWKEFCALRATFDLFDAVKLTGSIDLEAFLSVVTSEDGFPSARLEALAIWKAVCGAEESLSYCEFLAALIPPIDDAFEDVSREVEGEDMLPSTDQKMWDLNQPIAAFLPLLDTRHLKDHGANCVQQCSLRSDPGG</sequence>
<keyword evidence="10" id="KW-1185">Reference proteome</keyword>
<dbReference type="InterPro" id="IPR011009">
    <property type="entry name" value="Kinase-like_dom_sf"/>
</dbReference>
<proteinExistence type="predicted"/>
<evidence type="ECO:0000259" key="7">
    <source>
        <dbReference type="PROSITE" id="PS50054"/>
    </source>
</evidence>
<dbReference type="Gene3D" id="3.90.190.10">
    <property type="entry name" value="Protein tyrosine phosphatase superfamily"/>
    <property type="match status" value="1"/>
</dbReference>
<protein>
    <submittedName>
        <fullName evidence="9">Uncharacterized protein</fullName>
    </submittedName>
</protein>